<proteinExistence type="predicted"/>
<dbReference type="InterPro" id="IPR046256">
    <property type="entry name" value="DUF6289"/>
</dbReference>
<gene>
    <name evidence="2" type="ORF">ACFFV7_21075</name>
</gene>
<feature type="signal peptide" evidence="1">
    <location>
        <begin position="1"/>
        <end position="25"/>
    </location>
</feature>
<sequence length="76" mass="8429">MIRRASLAVLLALGTLTVIGSPAHARACQIDYHCETYYYSDSTRTTVVGVKYENCVGDVTWVGTRGSYPEFYETPC</sequence>
<feature type="chain" id="PRO_5046633376" evidence="1">
    <location>
        <begin position="26"/>
        <end position="76"/>
    </location>
</feature>
<keyword evidence="1" id="KW-0732">Signal</keyword>
<comment type="caution">
    <text evidence="2">The sequence shown here is derived from an EMBL/GenBank/DDBJ whole genome shotgun (WGS) entry which is preliminary data.</text>
</comment>
<evidence type="ECO:0000313" key="3">
    <source>
        <dbReference type="Proteomes" id="UP001589647"/>
    </source>
</evidence>
<evidence type="ECO:0000313" key="2">
    <source>
        <dbReference type="EMBL" id="MFB9203696.1"/>
    </source>
</evidence>
<protein>
    <submittedName>
        <fullName evidence="2">DUF6289 family protein</fullName>
    </submittedName>
</protein>
<organism evidence="2 3">
    <name type="scientific">Nonomuraea spiralis</name>
    <dbReference type="NCBI Taxonomy" id="46182"/>
    <lineage>
        <taxon>Bacteria</taxon>
        <taxon>Bacillati</taxon>
        <taxon>Actinomycetota</taxon>
        <taxon>Actinomycetes</taxon>
        <taxon>Streptosporangiales</taxon>
        <taxon>Streptosporangiaceae</taxon>
        <taxon>Nonomuraea</taxon>
    </lineage>
</organism>
<evidence type="ECO:0000256" key="1">
    <source>
        <dbReference type="SAM" id="SignalP"/>
    </source>
</evidence>
<reference evidence="2 3" key="1">
    <citation type="submission" date="2024-09" db="EMBL/GenBank/DDBJ databases">
        <authorList>
            <person name="Sun Q."/>
            <person name="Mori K."/>
        </authorList>
    </citation>
    <scope>NUCLEOTIDE SEQUENCE [LARGE SCALE GENOMIC DNA]</scope>
    <source>
        <strain evidence="2 3">CCM 3426</strain>
    </source>
</reference>
<dbReference type="RefSeq" id="WP_189649240.1">
    <property type="nucleotide sequence ID" value="NZ_BMRC01000009.1"/>
</dbReference>
<dbReference type="Pfam" id="PF19806">
    <property type="entry name" value="DUF6289"/>
    <property type="match status" value="1"/>
</dbReference>
<keyword evidence="3" id="KW-1185">Reference proteome</keyword>
<accession>A0ABV5IGN4</accession>
<name>A0ABV5IGN4_9ACTN</name>
<dbReference type="Proteomes" id="UP001589647">
    <property type="component" value="Unassembled WGS sequence"/>
</dbReference>
<dbReference type="EMBL" id="JBHMEI010000015">
    <property type="protein sequence ID" value="MFB9203696.1"/>
    <property type="molecule type" value="Genomic_DNA"/>
</dbReference>